<dbReference type="EMBL" id="MEUB01000017">
    <property type="protein sequence ID" value="OGC23520.1"/>
    <property type="molecule type" value="Genomic_DNA"/>
</dbReference>
<dbReference type="Proteomes" id="UP000178417">
    <property type="component" value="Unassembled WGS sequence"/>
</dbReference>
<dbReference type="STRING" id="1802579.A2310_02840"/>
<organism evidence="1 2">
    <name type="scientific">candidate division WOR-1 bacterium RIFOXYB2_FULL_37_13</name>
    <dbReference type="NCBI Taxonomy" id="1802579"/>
    <lineage>
        <taxon>Bacteria</taxon>
        <taxon>Bacillati</taxon>
        <taxon>Saganbacteria</taxon>
    </lineage>
</organism>
<sequence>MIGSNNNILPGSSPYLILGRGCSPTSFFSSKVIRSGLAFIGEIRHNPSSSAIREQTITLKIEGSLKAATIFLRNVTKAVSGRKSPLSFKFPEEDTISFKLNVTDHELGAILKLISPEERYHMVFCSENSHKKGEGVAIQAGQPLPSRARIILNFTIMSIEINRDKTVSLETESILSAFPSTKNLYPPLHAGTSDAYSERARTISI</sequence>
<proteinExistence type="predicted"/>
<reference evidence="1 2" key="1">
    <citation type="journal article" date="2016" name="Nat. Commun.">
        <title>Thousands of microbial genomes shed light on interconnected biogeochemical processes in an aquifer system.</title>
        <authorList>
            <person name="Anantharaman K."/>
            <person name="Brown C.T."/>
            <person name="Hug L.A."/>
            <person name="Sharon I."/>
            <person name="Castelle C.J."/>
            <person name="Probst A.J."/>
            <person name="Thomas B.C."/>
            <person name="Singh A."/>
            <person name="Wilkins M.J."/>
            <person name="Karaoz U."/>
            <person name="Brodie E.L."/>
            <person name="Williams K.H."/>
            <person name="Hubbard S.S."/>
            <person name="Banfield J.F."/>
        </authorList>
    </citation>
    <scope>NUCLEOTIDE SEQUENCE [LARGE SCALE GENOMIC DNA]</scope>
</reference>
<gene>
    <name evidence="1" type="ORF">A2310_02840</name>
</gene>
<comment type="caution">
    <text evidence="1">The sequence shown here is derived from an EMBL/GenBank/DDBJ whole genome shotgun (WGS) entry which is preliminary data.</text>
</comment>
<evidence type="ECO:0000313" key="1">
    <source>
        <dbReference type="EMBL" id="OGC23520.1"/>
    </source>
</evidence>
<dbReference type="AlphaFoldDB" id="A0A1F4SSW3"/>
<evidence type="ECO:0000313" key="2">
    <source>
        <dbReference type="Proteomes" id="UP000178417"/>
    </source>
</evidence>
<accession>A0A1F4SSW3</accession>
<name>A0A1F4SSW3_UNCSA</name>
<protein>
    <submittedName>
        <fullName evidence="1">Uncharacterized protein</fullName>
    </submittedName>
</protein>